<name>A0A9K3DCD2_9EUKA</name>
<evidence type="ECO:0000313" key="2">
    <source>
        <dbReference type="EMBL" id="GIQ92136.1"/>
    </source>
</evidence>
<evidence type="ECO:0000256" key="1">
    <source>
        <dbReference type="SAM" id="MobiDB-lite"/>
    </source>
</evidence>
<feature type="region of interest" description="Disordered" evidence="1">
    <location>
        <begin position="1"/>
        <end position="71"/>
    </location>
</feature>
<proteinExistence type="predicted"/>
<sequence>AYTHAGESESDPSYPELTPEEYSPSEPEIKRPPSESETLTLTESNAVYSPSGMSNSAADDSESDPSYPECETESLCPMWMPEVFSTPRYGDYVVKYYGYTTRIIYL</sequence>
<protein>
    <submittedName>
        <fullName evidence="2">Uncharacterized protein</fullName>
    </submittedName>
</protein>
<evidence type="ECO:0000313" key="3">
    <source>
        <dbReference type="Proteomes" id="UP000265618"/>
    </source>
</evidence>
<accession>A0A9K3DCD2</accession>
<feature type="non-terminal residue" evidence="2">
    <location>
        <position position="1"/>
    </location>
</feature>
<organism evidence="2 3">
    <name type="scientific">Kipferlia bialata</name>
    <dbReference type="NCBI Taxonomy" id="797122"/>
    <lineage>
        <taxon>Eukaryota</taxon>
        <taxon>Metamonada</taxon>
        <taxon>Carpediemonas-like organisms</taxon>
        <taxon>Kipferlia</taxon>
    </lineage>
</organism>
<keyword evidence="3" id="KW-1185">Reference proteome</keyword>
<dbReference type="EMBL" id="BDIP01009042">
    <property type="protein sequence ID" value="GIQ92136.1"/>
    <property type="molecule type" value="Genomic_DNA"/>
</dbReference>
<dbReference type="AlphaFoldDB" id="A0A9K3DCD2"/>
<reference evidence="2 3" key="1">
    <citation type="journal article" date="2018" name="PLoS ONE">
        <title>The draft genome of Kipferlia bialata reveals reductive genome evolution in fornicate parasites.</title>
        <authorList>
            <person name="Tanifuji G."/>
            <person name="Takabayashi S."/>
            <person name="Kume K."/>
            <person name="Takagi M."/>
            <person name="Nakayama T."/>
            <person name="Kamikawa R."/>
            <person name="Inagaki Y."/>
            <person name="Hashimoto T."/>
        </authorList>
    </citation>
    <scope>NUCLEOTIDE SEQUENCE [LARGE SCALE GENOMIC DNA]</scope>
    <source>
        <strain evidence="2">NY0173</strain>
    </source>
</reference>
<gene>
    <name evidence="2" type="ORF">KIPB_015739</name>
</gene>
<feature type="compositionally biased region" description="Polar residues" evidence="1">
    <location>
        <begin position="35"/>
        <end position="58"/>
    </location>
</feature>
<dbReference type="Proteomes" id="UP000265618">
    <property type="component" value="Unassembled WGS sequence"/>
</dbReference>
<comment type="caution">
    <text evidence="2">The sequence shown here is derived from an EMBL/GenBank/DDBJ whole genome shotgun (WGS) entry which is preliminary data.</text>
</comment>